<reference evidence="9 10" key="1">
    <citation type="submission" date="2017-05" db="EMBL/GenBank/DDBJ databases">
        <authorList>
            <person name="Varghese N."/>
            <person name="Submissions S."/>
        </authorList>
    </citation>
    <scope>NUCLEOTIDE SEQUENCE [LARGE SCALE GENOMIC DNA]</scope>
    <source>
        <strain evidence="9 10">DSM 21194</strain>
    </source>
</reference>
<keyword evidence="3 9" id="KW-0132">Cell division</keyword>
<organism evidence="9 10">
    <name type="scientific">Fodinibius sediminis</name>
    <dbReference type="NCBI Taxonomy" id="1214077"/>
    <lineage>
        <taxon>Bacteria</taxon>
        <taxon>Pseudomonadati</taxon>
        <taxon>Balneolota</taxon>
        <taxon>Balneolia</taxon>
        <taxon>Balneolales</taxon>
        <taxon>Balneolaceae</taxon>
        <taxon>Fodinibius</taxon>
    </lineage>
</organism>
<keyword evidence="5 7" id="KW-1133">Transmembrane helix</keyword>
<dbReference type="RefSeq" id="WP_142713811.1">
    <property type="nucleotide sequence ID" value="NZ_FXTH01000005.1"/>
</dbReference>
<dbReference type="InterPro" id="IPR026579">
    <property type="entry name" value="FtsQ"/>
</dbReference>
<dbReference type="Pfam" id="PF03799">
    <property type="entry name" value="FtsQ_DivIB_C"/>
    <property type="match status" value="1"/>
</dbReference>
<dbReference type="Proteomes" id="UP000317593">
    <property type="component" value="Unassembled WGS sequence"/>
</dbReference>
<evidence type="ECO:0000256" key="4">
    <source>
        <dbReference type="ARBA" id="ARBA00022692"/>
    </source>
</evidence>
<dbReference type="PANTHER" id="PTHR35851:SF1">
    <property type="entry name" value="CELL DIVISION PROTEIN FTSQ"/>
    <property type="match status" value="1"/>
</dbReference>
<keyword evidence="10" id="KW-1185">Reference proteome</keyword>
<keyword evidence="1" id="KW-1003">Cell membrane</keyword>
<evidence type="ECO:0000256" key="1">
    <source>
        <dbReference type="ARBA" id="ARBA00022475"/>
    </source>
</evidence>
<name>A0A521C5H2_9BACT</name>
<dbReference type="InterPro" id="IPR045335">
    <property type="entry name" value="FtsQ_C_sf"/>
</dbReference>
<dbReference type="OrthoDB" id="1523641at2"/>
<evidence type="ECO:0000256" key="5">
    <source>
        <dbReference type="ARBA" id="ARBA00022989"/>
    </source>
</evidence>
<keyword evidence="4 7" id="KW-0812">Transmembrane</keyword>
<feature type="domain" description="Cell division protein FtsQ/DivIB C-terminal" evidence="8">
    <location>
        <begin position="120"/>
        <end position="240"/>
    </location>
</feature>
<evidence type="ECO:0000259" key="8">
    <source>
        <dbReference type="Pfam" id="PF03799"/>
    </source>
</evidence>
<proteinExistence type="predicted"/>
<evidence type="ECO:0000313" key="9">
    <source>
        <dbReference type="EMBL" id="SMO54643.1"/>
    </source>
</evidence>
<dbReference type="EMBL" id="FXTH01000005">
    <property type="protein sequence ID" value="SMO54643.1"/>
    <property type="molecule type" value="Genomic_DNA"/>
</dbReference>
<dbReference type="InterPro" id="IPR005548">
    <property type="entry name" value="Cell_div_FtsQ/DivIB_C"/>
</dbReference>
<feature type="transmembrane region" description="Helical" evidence="7">
    <location>
        <begin position="20"/>
        <end position="40"/>
    </location>
</feature>
<evidence type="ECO:0000313" key="10">
    <source>
        <dbReference type="Proteomes" id="UP000317593"/>
    </source>
</evidence>
<dbReference type="AlphaFoldDB" id="A0A521C5H2"/>
<evidence type="ECO:0000256" key="6">
    <source>
        <dbReference type="ARBA" id="ARBA00023306"/>
    </source>
</evidence>
<protein>
    <submittedName>
        <fullName evidence="9">Cell division septal protein FtsQ</fullName>
    </submittedName>
</protein>
<evidence type="ECO:0000256" key="2">
    <source>
        <dbReference type="ARBA" id="ARBA00022519"/>
    </source>
</evidence>
<keyword evidence="6" id="KW-0131">Cell cycle</keyword>
<keyword evidence="7" id="KW-0472">Membrane</keyword>
<sequence length="250" mass="27670">MTNEKKHSPTEAPTGRSNPLPWVAAALFILGLAVVAGFYWSSNMKVQKVYYEGHSFVSEAQLREIEIPTGIHPDSLNTMQIIDQFEQIPYVKRAAVDVTPGGNLTIRISERKPVAMLADGDTKRYVDEEGVRLPVVLNRAVNVPLLYGFDAGAAGDTLSGQEAQAALNFLGQLREKPVSDATISEIAWTDNGIVALTNQHGVKLIFGKKDFGTRLRNWEAFYAEIIKQKGIESMRSVDLRFQGQIVTHEQ</sequence>
<keyword evidence="2" id="KW-0997">Cell inner membrane</keyword>
<gene>
    <name evidence="9" type="ORF">SAMN06265218_10546</name>
</gene>
<dbReference type="GO" id="GO:0090529">
    <property type="term" value="P:cell septum assembly"/>
    <property type="evidence" value="ECO:0007669"/>
    <property type="project" value="InterPro"/>
</dbReference>
<dbReference type="PANTHER" id="PTHR35851">
    <property type="entry name" value="CELL DIVISION PROTEIN FTSQ"/>
    <property type="match status" value="1"/>
</dbReference>
<dbReference type="Gene3D" id="3.40.50.11690">
    <property type="entry name" value="Cell division protein FtsQ/DivIB"/>
    <property type="match status" value="1"/>
</dbReference>
<accession>A0A521C5H2</accession>
<evidence type="ECO:0000256" key="3">
    <source>
        <dbReference type="ARBA" id="ARBA00022618"/>
    </source>
</evidence>
<evidence type="ECO:0000256" key="7">
    <source>
        <dbReference type="SAM" id="Phobius"/>
    </source>
</evidence>